<keyword evidence="6" id="KW-1185">Reference proteome</keyword>
<dbReference type="PANTHER" id="PTHR43537:SF5">
    <property type="entry name" value="UXU OPERON TRANSCRIPTIONAL REGULATOR"/>
    <property type="match status" value="1"/>
</dbReference>
<dbReference type="Proteomes" id="UP001138793">
    <property type="component" value="Unassembled WGS sequence"/>
</dbReference>
<organism evidence="5 6">
    <name type="scientific">Oceanobacillus polygoni</name>
    <dbReference type="NCBI Taxonomy" id="1235259"/>
    <lineage>
        <taxon>Bacteria</taxon>
        <taxon>Bacillati</taxon>
        <taxon>Bacillota</taxon>
        <taxon>Bacilli</taxon>
        <taxon>Bacillales</taxon>
        <taxon>Bacillaceae</taxon>
        <taxon>Oceanobacillus</taxon>
    </lineage>
</organism>
<evidence type="ECO:0000259" key="4">
    <source>
        <dbReference type="PROSITE" id="PS50949"/>
    </source>
</evidence>
<dbReference type="InterPro" id="IPR036390">
    <property type="entry name" value="WH_DNA-bd_sf"/>
</dbReference>
<dbReference type="GO" id="GO:0003677">
    <property type="term" value="F:DNA binding"/>
    <property type="evidence" value="ECO:0007669"/>
    <property type="project" value="UniProtKB-KW"/>
</dbReference>
<feature type="domain" description="HTH gntR-type" evidence="4">
    <location>
        <begin position="6"/>
        <end position="74"/>
    </location>
</feature>
<keyword evidence="5" id="KW-0670">Pyruvate</keyword>
<dbReference type="InterPro" id="IPR036388">
    <property type="entry name" value="WH-like_DNA-bd_sf"/>
</dbReference>
<evidence type="ECO:0000313" key="6">
    <source>
        <dbReference type="Proteomes" id="UP001138793"/>
    </source>
</evidence>
<dbReference type="PRINTS" id="PR00035">
    <property type="entry name" value="HTHGNTR"/>
</dbReference>
<dbReference type="PANTHER" id="PTHR43537">
    <property type="entry name" value="TRANSCRIPTIONAL REGULATOR, GNTR FAMILY"/>
    <property type="match status" value="1"/>
</dbReference>
<sequence length="236" mass="27132">MQIERKKISELVLEELKNMIKSGEFPLNSKLPSEKELTQKFGISRVPLREALSVLEASGIIDSKQGGGYWVKEVNLAKMFETTHFDMVDISQVHDLLEMRTIIESEAAFLAATRHREEDIEELKSSLDAFRKVMNDEWSVGYEADFSFHGLLVRAAYNPFLTKTMNNLSDLHLRALKFSLEKNLGWAAKRKEVYLEHVEIYEAVKRRDGHAAKKAVINHLTKARIKLNDERVIESD</sequence>
<evidence type="ECO:0000256" key="1">
    <source>
        <dbReference type="ARBA" id="ARBA00023015"/>
    </source>
</evidence>
<dbReference type="PROSITE" id="PS50949">
    <property type="entry name" value="HTH_GNTR"/>
    <property type="match status" value="1"/>
</dbReference>
<dbReference type="Gene3D" id="1.20.120.530">
    <property type="entry name" value="GntR ligand-binding domain-like"/>
    <property type="match status" value="1"/>
</dbReference>
<dbReference type="CDD" id="cd07377">
    <property type="entry name" value="WHTH_GntR"/>
    <property type="match status" value="1"/>
</dbReference>
<name>A0A9X1CEY8_9BACI</name>
<dbReference type="AlphaFoldDB" id="A0A9X1CEY8"/>
<dbReference type="SMART" id="SM00345">
    <property type="entry name" value="HTH_GNTR"/>
    <property type="match status" value="1"/>
</dbReference>
<keyword evidence="2" id="KW-0238">DNA-binding</keyword>
<reference evidence="5" key="1">
    <citation type="submission" date="2021-03" db="EMBL/GenBank/DDBJ databases">
        <title>Genomic Encyclopedia of Type Strains, Phase IV (KMG-IV): sequencing the most valuable type-strain genomes for metagenomic binning, comparative biology and taxonomic classification.</title>
        <authorList>
            <person name="Goeker M."/>
        </authorList>
    </citation>
    <scope>NUCLEOTIDE SEQUENCE</scope>
    <source>
        <strain evidence="5">DSM 107338</strain>
    </source>
</reference>
<dbReference type="SUPFAM" id="SSF46785">
    <property type="entry name" value="Winged helix' DNA-binding domain"/>
    <property type="match status" value="1"/>
</dbReference>
<proteinExistence type="predicted"/>
<keyword evidence="3" id="KW-0804">Transcription</keyword>
<keyword evidence="1" id="KW-0805">Transcription regulation</keyword>
<protein>
    <submittedName>
        <fullName evidence="5">GntR family transcriptional repressor for pyruvate dehydrogenase complex</fullName>
    </submittedName>
</protein>
<accession>A0A9X1CEY8</accession>
<dbReference type="Pfam" id="PF00392">
    <property type="entry name" value="GntR"/>
    <property type="match status" value="1"/>
</dbReference>
<gene>
    <name evidence="5" type="ORF">J2Z64_000709</name>
</gene>
<comment type="caution">
    <text evidence="5">The sequence shown here is derived from an EMBL/GenBank/DDBJ whole genome shotgun (WGS) entry which is preliminary data.</text>
</comment>
<dbReference type="InterPro" id="IPR008920">
    <property type="entry name" value="TF_FadR/GntR_C"/>
</dbReference>
<dbReference type="GO" id="GO:0003700">
    <property type="term" value="F:DNA-binding transcription factor activity"/>
    <property type="evidence" value="ECO:0007669"/>
    <property type="project" value="InterPro"/>
</dbReference>
<dbReference type="InterPro" id="IPR000524">
    <property type="entry name" value="Tscrpt_reg_HTH_GntR"/>
</dbReference>
<evidence type="ECO:0000256" key="3">
    <source>
        <dbReference type="ARBA" id="ARBA00023163"/>
    </source>
</evidence>
<dbReference type="Pfam" id="PF07729">
    <property type="entry name" value="FCD"/>
    <property type="match status" value="1"/>
</dbReference>
<evidence type="ECO:0000256" key="2">
    <source>
        <dbReference type="ARBA" id="ARBA00023125"/>
    </source>
</evidence>
<dbReference type="InterPro" id="IPR011711">
    <property type="entry name" value="GntR_C"/>
</dbReference>
<evidence type="ECO:0000313" key="5">
    <source>
        <dbReference type="EMBL" id="MBP2076497.1"/>
    </source>
</evidence>
<dbReference type="SUPFAM" id="SSF48008">
    <property type="entry name" value="GntR ligand-binding domain-like"/>
    <property type="match status" value="1"/>
</dbReference>
<dbReference type="Gene3D" id="1.10.10.10">
    <property type="entry name" value="Winged helix-like DNA-binding domain superfamily/Winged helix DNA-binding domain"/>
    <property type="match status" value="1"/>
</dbReference>
<dbReference type="RefSeq" id="WP_246811928.1">
    <property type="nucleotide sequence ID" value="NZ_JAGGMB010000002.1"/>
</dbReference>
<dbReference type="EMBL" id="JAGGMB010000002">
    <property type="protein sequence ID" value="MBP2076497.1"/>
    <property type="molecule type" value="Genomic_DNA"/>
</dbReference>
<dbReference type="SMART" id="SM00895">
    <property type="entry name" value="FCD"/>
    <property type="match status" value="1"/>
</dbReference>